<dbReference type="Gene3D" id="3.40.50.970">
    <property type="match status" value="1"/>
</dbReference>
<dbReference type="SUPFAM" id="SSF52922">
    <property type="entry name" value="TK C-terminal domain-like"/>
    <property type="match status" value="1"/>
</dbReference>
<dbReference type="Pfam" id="PF02779">
    <property type="entry name" value="Transket_pyr"/>
    <property type="match status" value="1"/>
</dbReference>
<dbReference type="RefSeq" id="WP_273190518.1">
    <property type="nucleotide sequence ID" value="NZ_DYUZ01000029.1"/>
</dbReference>
<proteinExistence type="inferred from homology"/>
<name>A0A921IX52_9ACTN</name>
<reference evidence="6" key="2">
    <citation type="submission" date="2021-09" db="EMBL/GenBank/DDBJ databases">
        <authorList>
            <person name="Gilroy R."/>
        </authorList>
    </citation>
    <scope>NUCLEOTIDE SEQUENCE</scope>
    <source>
        <strain evidence="6">ChiHjej13B12-9602</strain>
    </source>
</reference>
<dbReference type="PROSITE" id="PS00802">
    <property type="entry name" value="TRANSKETOLASE_2"/>
    <property type="match status" value="1"/>
</dbReference>
<dbReference type="GO" id="GO:0000287">
    <property type="term" value="F:magnesium ion binding"/>
    <property type="evidence" value="ECO:0007669"/>
    <property type="project" value="UniProtKB-ARBA"/>
</dbReference>
<dbReference type="InterPro" id="IPR020826">
    <property type="entry name" value="Transketolase_BS"/>
</dbReference>
<accession>A0A921IX52</accession>
<comment type="caution">
    <text evidence="6">The sequence shown here is derived from an EMBL/GenBank/DDBJ whole genome shotgun (WGS) entry which is preliminary data.</text>
</comment>
<evidence type="ECO:0000256" key="2">
    <source>
        <dbReference type="ARBA" id="ARBA00007131"/>
    </source>
</evidence>
<dbReference type="FunFam" id="3.40.50.970:FF:000129">
    <property type="entry name" value="Transketolase"/>
    <property type="match status" value="1"/>
</dbReference>
<dbReference type="PANTHER" id="PTHR43825:SF1">
    <property type="entry name" value="TRANSKETOLASE-LIKE PYRIMIDINE-BINDING DOMAIN-CONTAINING PROTEIN"/>
    <property type="match status" value="1"/>
</dbReference>
<dbReference type="CDD" id="cd07033">
    <property type="entry name" value="TPP_PYR_DXS_TK_like"/>
    <property type="match status" value="1"/>
</dbReference>
<dbReference type="InterPro" id="IPR005475">
    <property type="entry name" value="Transketolase-like_Pyr-bd"/>
</dbReference>
<dbReference type="InterPro" id="IPR033248">
    <property type="entry name" value="Transketolase_C"/>
</dbReference>
<dbReference type="InterPro" id="IPR051157">
    <property type="entry name" value="PDH/Transketolase"/>
</dbReference>
<evidence type="ECO:0000313" key="7">
    <source>
        <dbReference type="Proteomes" id="UP000753256"/>
    </source>
</evidence>
<dbReference type="EMBL" id="DYUZ01000029">
    <property type="protein sequence ID" value="HJG37635.1"/>
    <property type="molecule type" value="Genomic_DNA"/>
</dbReference>
<comment type="cofactor">
    <cofactor evidence="1">
        <name>thiamine diphosphate</name>
        <dbReference type="ChEBI" id="CHEBI:58937"/>
    </cofactor>
</comment>
<organism evidence="6 7">
    <name type="scientific">Enorma phocaeensis</name>
    <dbReference type="NCBI Taxonomy" id="1871019"/>
    <lineage>
        <taxon>Bacteria</taxon>
        <taxon>Bacillati</taxon>
        <taxon>Actinomycetota</taxon>
        <taxon>Coriobacteriia</taxon>
        <taxon>Coriobacteriales</taxon>
        <taxon>Coriobacteriaceae</taxon>
        <taxon>Enorma</taxon>
    </lineage>
</organism>
<comment type="similarity">
    <text evidence="2">Belongs to the transketolase family.</text>
</comment>
<dbReference type="PANTHER" id="PTHR43825">
    <property type="entry name" value="PYRUVATE DEHYDROGENASE E1 COMPONENT"/>
    <property type="match status" value="1"/>
</dbReference>
<keyword evidence="4" id="KW-0786">Thiamine pyrophosphate</keyword>
<dbReference type="Pfam" id="PF02780">
    <property type="entry name" value="Transketolase_C"/>
    <property type="match status" value="1"/>
</dbReference>
<reference evidence="6" key="1">
    <citation type="journal article" date="2021" name="PeerJ">
        <title>Extensive microbial diversity within the chicken gut microbiome revealed by metagenomics and culture.</title>
        <authorList>
            <person name="Gilroy R."/>
            <person name="Ravi A."/>
            <person name="Getino M."/>
            <person name="Pursley I."/>
            <person name="Horton D.L."/>
            <person name="Alikhan N.F."/>
            <person name="Baker D."/>
            <person name="Gharbi K."/>
            <person name="Hall N."/>
            <person name="Watson M."/>
            <person name="Adriaenssens E.M."/>
            <person name="Foster-Nyarko E."/>
            <person name="Jarju S."/>
            <person name="Secka A."/>
            <person name="Antonio M."/>
            <person name="Oren A."/>
            <person name="Chaudhuri R.R."/>
            <person name="La Ragione R."/>
            <person name="Hildebrand F."/>
            <person name="Pallen M.J."/>
        </authorList>
    </citation>
    <scope>NUCLEOTIDE SEQUENCE</scope>
    <source>
        <strain evidence="6">ChiHjej13B12-9602</strain>
    </source>
</reference>
<gene>
    <name evidence="6" type="ORF">K8V70_07245</name>
</gene>
<dbReference type="GO" id="GO:0016740">
    <property type="term" value="F:transferase activity"/>
    <property type="evidence" value="ECO:0007669"/>
    <property type="project" value="UniProtKB-KW"/>
</dbReference>
<evidence type="ECO:0000256" key="4">
    <source>
        <dbReference type="ARBA" id="ARBA00023052"/>
    </source>
</evidence>
<dbReference type="SUPFAM" id="SSF52518">
    <property type="entry name" value="Thiamin diphosphate-binding fold (THDP-binding)"/>
    <property type="match status" value="1"/>
</dbReference>
<dbReference type="Proteomes" id="UP000753256">
    <property type="component" value="Unassembled WGS sequence"/>
</dbReference>
<evidence type="ECO:0000313" key="6">
    <source>
        <dbReference type="EMBL" id="HJG37635.1"/>
    </source>
</evidence>
<evidence type="ECO:0000259" key="5">
    <source>
        <dbReference type="SMART" id="SM00861"/>
    </source>
</evidence>
<dbReference type="SMART" id="SM00861">
    <property type="entry name" value="Transket_pyr"/>
    <property type="match status" value="1"/>
</dbReference>
<dbReference type="InterPro" id="IPR009014">
    <property type="entry name" value="Transketo_C/PFOR_II"/>
</dbReference>
<keyword evidence="3" id="KW-0808">Transferase</keyword>
<evidence type="ECO:0000256" key="3">
    <source>
        <dbReference type="ARBA" id="ARBA00022679"/>
    </source>
</evidence>
<evidence type="ECO:0000256" key="1">
    <source>
        <dbReference type="ARBA" id="ARBA00001964"/>
    </source>
</evidence>
<dbReference type="InterPro" id="IPR029061">
    <property type="entry name" value="THDP-binding"/>
</dbReference>
<protein>
    <submittedName>
        <fullName evidence="6">Transketolase family protein</fullName>
    </submittedName>
</protein>
<dbReference type="AlphaFoldDB" id="A0A921IX52"/>
<dbReference type="Gene3D" id="3.40.50.920">
    <property type="match status" value="1"/>
</dbReference>
<sequence length="308" mass="32329">MSKRATREALGATLVELAREGADIFAVDADLARATTLQVFGNAYPDRLLNVGIAEQDMMGVAAGIALTGATVFTGSFAAFGTGRCYDQIRNTVCESRLNVKVCPTHAGITVGEDGATHQMLEDIGLMRGLPGMRVLVPADYHAACAAIRLAADIEGPVYIRFSRFATAEVYDGPVQGRLPWASVLREGADVSLLACGVEVEQALLAAELLAAEGVSAEVIDIESVTPLDEELICRSASKTGHVVTAEDHCVATGMGAAVAGLLAERCPTPMRFVGMWSFGTSASADVLLKHFGLDAEGIKAAAFELLR</sequence>
<feature type="domain" description="Transketolase-like pyrimidine-binding" evidence="5">
    <location>
        <begin position="4"/>
        <end position="170"/>
    </location>
</feature>